<evidence type="ECO:0000313" key="2">
    <source>
        <dbReference type="Proteomes" id="UP000288805"/>
    </source>
</evidence>
<sequence length="80" mass="8698">MAPRRDRGASKALGKRLAQASQDVTISEPIFPTLVRAFYSRVTYGHGGPITSTVRGVQIPSGPGEHLPHFGHSSWWTLSI</sequence>
<organism evidence="1 2">
    <name type="scientific">Vitis vinifera</name>
    <name type="common">Grape</name>
    <dbReference type="NCBI Taxonomy" id="29760"/>
    <lineage>
        <taxon>Eukaryota</taxon>
        <taxon>Viridiplantae</taxon>
        <taxon>Streptophyta</taxon>
        <taxon>Embryophyta</taxon>
        <taxon>Tracheophyta</taxon>
        <taxon>Spermatophyta</taxon>
        <taxon>Magnoliopsida</taxon>
        <taxon>eudicotyledons</taxon>
        <taxon>Gunneridae</taxon>
        <taxon>Pentapetalae</taxon>
        <taxon>rosids</taxon>
        <taxon>Vitales</taxon>
        <taxon>Vitaceae</taxon>
        <taxon>Viteae</taxon>
        <taxon>Vitis</taxon>
    </lineage>
</organism>
<reference evidence="1 2" key="1">
    <citation type="journal article" date="2018" name="PLoS Genet.">
        <title>Population sequencing reveals clonal diversity and ancestral inbreeding in the grapevine cultivar Chardonnay.</title>
        <authorList>
            <person name="Roach M.J."/>
            <person name="Johnson D.L."/>
            <person name="Bohlmann J."/>
            <person name="van Vuuren H.J."/>
            <person name="Jones S.J."/>
            <person name="Pretorius I.S."/>
            <person name="Schmidt S.A."/>
            <person name="Borneman A.R."/>
        </authorList>
    </citation>
    <scope>NUCLEOTIDE SEQUENCE [LARGE SCALE GENOMIC DNA]</scope>
    <source>
        <strain evidence="2">cv. Chardonnay</strain>
        <tissue evidence="1">Leaf</tissue>
    </source>
</reference>
<dbReference type="AlphaFoldDB" id="A0A438DQU9"/>
<name>A0A438DQU9_VITVI</name>
<dbReference type="EMBL" id="QGNW01001523">
    <property type="protein sequence ID" value="RVW37812.1"/>
    <property type="molecule type" value="Genomic_DNA"/>
</dbReference>
<protein>
    <submittedName>
        <fullName evidence="1">Uncharacterized protein</fullName>
    </submittedName>
</protein>
<evidence type="ECO:0000313" key="1">
    <source>
        <dbReference type="EMBL" id="RVW37812.1"/>
    </source>
</evidence>
<gene>
    <name evidence="1" type="ORF">CK203_087861</name>
</gene>
<comment type="caution">
    <text evidence="1">The sequence shown here is derived from an EMBL/GenBank/DDBJ whole genome shotgun (WGS) entry which is preliminary data.</text>
</comment>
<accession>A0A438DQU9</accession>
<proteinExistence type="predicted"/>
<dbReference type="Proteomes" id="UP000288805">
    <property type="component" value="Unassembled WGS sequence"/>
</dbReference>